<name>A0ABV5P9E2_STRCM</name>
<proteinExistence type="predicted"/>
<keyword evidence="2" id="KW-1185">Reference proteome</keyword>
<evidence type="ECO:0008006" key="3">
    <source>
        <dbReference type="Google" id="ProtNLM"/>
    </source>
</evidence>
<organism evidence="1 2">
    <name type="scientific">Streptomyces cremeus</name>
    <dbReference type="NCBI Taxonomy" id="66881"/>
    <lineage>
        <taxon>Bacteria</taxon>
        <taxon>Bacillati</taxon>
        <taxon>Actinomycetota</taxon>
        <taxon>Actinomycetes</taxon>
        <taxon>Kitasatosporales</taxon>
        <taxon>Streptomycetaceae</taxon>
        <taxon>Streptomyces</taxon>
    </lineage>
</organism>
<reference evidence="1 2" key="1">
    <citation type="submission" date="2024-09" db="EMBL/GenBank/DDBJ databases">
        <authorList>
            <person name="Sun Q."/>
            <person name="Mori K."/>
        </authorList>
    </citation>
    <scope>NUCLEOTIDE SEQUENCE [LARGE SCALE GENOMIC DNA]</scope>
    <source>
        <strain evidence="1 2">JCM 4362</strain>
    </source>
</reference>
<comment type="caution">
    <text evidence="1">The sequence shown here is derived from an EMBL/GenBank/DDBJ whole genome shotgun (WGS) entry which is preliminary data.</text>
</comment>
<dbReference type="Proteomes" id="UP001589718">
    <property type="component" value="Unassembled WGS sequence"/>
</dbReference>
<evidence type="ECO:0000313" key="2">
    <source>
        <dbReference type="Proteomes" id="UP001589718"/>
    </source>
</evidence>
<sequence>MFARTWSGMIAWRAARGSYRVPDTLRGPGASFRHCITQLAGRWGNWVSSYIEQRVSEGRPLQWYEEAKLASGAFATLLALRLDYGCAMQVNEGEQGGFWSAAALGDSCLFQVRGQQVISHFPIKSSANFGISPSLLGSNANPDLVCRRTLFDNGPFKEGDEFFLMTDALAAWFLSAVETSSTSELEEVLDQLRVFSRTGNRSTFATWLSSLRVAGVLRNDDITFMHICTSGRSGDGNS</sequence>
<dbReference type="EMBL" id="JBHMCR010000004">
    <property type="protein sequence ID" value="MFB9519816.1"/>
    <property type="molecule type" value="Genomic_DNA"/>
</dbReference>
<protein>
    <recommendedName>
        <fullName evidence="3">Protein phosphatase 2C domain-containing protein</fullName>
    </recommendedName>
</protein>
<accession>A0ABV5P9E2</accession>
<evidence type="ECO:0000313" key="1">
    <source>
        <dbReference type="EMBL" id="MFB9519816.1"/>
    </source>
</evidence>
<gene>
    <name evidence="1" type="ORF">ACFFTU_07660</name>
</gene>